<dbReference type="GO" id="GO:0015250">
    <property type="term" value="F:water channel activity"/>
    <property type="evidence" value="ECO:0007669"/>
    <property type="project" value="TreeGrafter"/>
</dbReference>
<dbReference type="PROSITE" id="PS00221">
    <property type="entry name" value="MIP"/>
    <property type="match status" value="1"/>
</dbReference>
<gene>
    <name evidence="11" type="ORF">PSSU_1418</name>
</gene>
<evidence type="ECO:0000256" key="10">
    <source>
        <dbReference type="SAM" id="Phobius"/>
    </source>
</evidence>
<dbReference type="Proteomes" id="UP000216454">
    <property type="component" value="Unassembled WGS sequence"/>
</dbReference>
<dbReference type="AlphaFoldDB" id="A0A261ERW6"/>
<evidence type="ECO:0000256" key="7">
    <source>
        <dbReference type="ARBA" id="ARBA00023136"/>
    </source>
</evidence>
<dbReference type="Pfam" id="PF00230">
    <property type="entry name" value="MIP"/>
    <property type="match status" value="1"/>
</dbReference>
<keyword evidence="12" id="KW-1185">Reference proteome</keyword>
<dbReference type="InterPro" id="IPR034294">
    <property type="entry name" value="Aquaporin_transptr"/>
</dbReference>
<feature type="compositionally biased region" description="Acidic residues" evidence="9">
    <location>
        <begin position="345"/>
        <end position="354"/>
    </location>
</feature>
<dbReference type="InterPro" id="IPR000425">
    <property type="entry name" value="MIP"/>
</dbReference>
<evidence type="ECO:0000256" key="2">
    <source>
        <dbReference type="ARBA" id="ARBA00006175"/>
    </source>
</evidence>
<keyword evidence="4" id="KW-1003">Cell membrane</keyword>
<evidence type="ECO:0000256" key="8">
    <source>
        <dbReference type="RuleBase" id="RU000477"/>
    </source>
</evidence>
<dbReference type="RefSeq" id="WP_094691721.1">
    <property type="nucleotide sequence ID" value="NZ_MWWQ01000014.1"/>
</dbReference>
<dbReference type="GO" id="GO:0005886">
    <property type="term" value="C:plasma membrane"/>
    <property type="evidence" value="ECO:0007669"/>
    <property type="project" value="UniProtKB-SubCell"/>
</dbReference>
<keyword evidence="5 8" id="KW-0812">Transmembrane</keyword>
<evidence type="ECO:0000313" key="12">
    <source>
        <dbReference type="Proteomes" id="UP000216454"/>
    </source>
</evidence>
<comment type="subcellular location">
    <subcellularLocation>
        <location evidence="1">Cell membrane</location>
        <topology evidence="1">Multi-pass membrane protein</topology>
    </subcellularLocation>
</comment>
<dbReference type="PANTHER" id="PTHR19139:SF199">
    <property type="entry name" value="MIP17260P"/>
    <property type="match status" value="1"/>
</dbReference>
<feature type="compositionally biased region" description="Acidic residues" evidence="9">
    <location>
        <begin position="326"/>
        <end position="335"/>
    </location>
</feature>
<proteinExistence type="inferred from homology"/>
<dbReference type="SUPFAM" id="SSF81338">
    <property type="entry name" value="Aquaporin-like"/>
    <property type="match status" value="1"/>
</dbReference>
<feature type="region of interest" description="Disordered" evidence="9">
    <location>
        <begin position="316"/>
        <end position="354"/>
    </location>
</feature>
<dbReference type="InterPro" id="IPR023271">
    <property type="entry name" value="Aquaporin-like"/>
</dbReference>
<dbReference type="PANTHER" id="PTHR19139">
    <property type="entry name" value="AQUAPORIN TRANSPORTER"/>
    <property type="match status" value="1"/>
</dbReference>
<comment type="similarity">
    <text evidence="2 8">Belongs to the MIP/aquaporin (TC 1.A.8) family.</text>
</comment>
<dbReference type="OrthoDB" id="9807293at2"/>
<feature type="transmembrane region" description="Helical" evidence="10">
    <location>
        <begin position="169"/>
        <end position="193"/>
    </location>
</feature>
<feature type="transmembrane region" description="Helical" evidence="10">
    <location>
        <begin position="274"/>
        <end position="294"/>
    </location>
</feature>
<dbReference type="Gene3D" id="1.20.1080.10">
    <property type="entry name" value="Glycerol uptake facilitator protein"/>
    <property type="match status" value="1"/>
</dbReference>
<keyword evidence="7 10" id="KW-0472">Membrane</keyword>
<dbReference type="EMBL" id="MWWQ01000014">
    <property type="protein sequence ID" value="OZG49594.1"/>
    <property type="molecule type" value="Genomic_DNA"/>
</dbReference>
<evidence type="ECO:0000256" key="5">
    <source>
        <dbReference type="ARBA" id="ARBA00022692"/>
    </source>
</evidence>
<evidence type="ECO:0000256" key="4">
    <source>
        <dbReference type="ARBA" id="ARBA00022475"/>
    </source>
</evidence>
<sequence>MATSTATSTETDEATLSTSRVARVVTELVGSFLVFLAVYAICSIGTVLNSMMIGPNILTVGLLVGLAYGAVTYMFGHVSGAHLNPAVSLASVLLGRIGFADFILYVIAQCLGAFGAAELLVKLIVMPSDASSANSSSLYSVYTWIRYAVNGVRESSPLTVTLNQMGVSGVIFGVKFGVLFEVAMTAIVVAIVLKSQNENGVPKPMAWLATALGYGVATAVAYPFTGAALNPARATGMALAGQSAAKAYNDSISSASSTTSTTTTAVTLPLQQLWIFWVAPLLAAAVVALVFLVVRSLHSNEKSAADIVEEKAELAKDAADSSDAAADSEDSEDASEQLAAAGISYEEEDSESKD</sequence>
<protein>
    <submittedName>
        <fullName evidence="11">Glycerol transporter</fullName>
    </submittedName>
</protein>
<keyword evidence="6 10" id="KW-1133">Transmembrane helix</keyword>
<evidence type="ECO:0000256" key="9">
    <source>
        <dbReference type="SAM" id="MobiDB-lite"/>
    </source>
</evidence>
<evidence type="ECO:0000256" key="3">
    <source>
        <dbReference type="ARBA" id="ARBA00022448"/>
    </source>
</evidence>
<reference evidence="11 12" key="1">
    <citation type="journal article" date="2017" name="BMC Genomics">
        <title>Comparative genomic and phylogenomic analyses of the Bifidobacteriaceae family.</title>
        <authorList>
            <person name="Lugli G.A."/>
            <person name="Milani C."/>
            <person name="Turroni F."/>
            <person name="Duranti S."/>
            <person name="Mancabelli L."/>
            <person name="Mangifesta M."/>
            <person name="Ferrario C."/>
            <person name="Modesto M."/>
            <person name="Mattarelli P."/>
            <person name="Jiri K."/>
            <person name="van Sinderen D."/>
            <person name="Ventura M."/>
        </authorList>
    </citation>
    <scope>NUCLEOTIDE SEQUENCE [LARGE SCALE GENOMIC DNA]</scope>
    <source>
        <strain evidence="11 12">DSM 24744</strain>
    </source>
</reference>
<keyword evidence="3 8" id="KW-0813">Transport</keyword>
<accession>A0A261ERW6</accession>
<organism evidence="11 12">
    <name type="scientific">Pseudoscardovia suis</name>
    <dbReference type="NCBI Taxonomy" id="987063"/>
    <lineage>
        <taxon>Bacteria</taxon>
        <taxon>Bacillati</taxon>
        <taxon>Actinomycetota</taxon>
        <taxon>Actinomycetes</taxon>
        <taxon>Bifidobacteriales</taxon>
        <taxon>Bifidobacteriaceae</taxon>
        <taxon>Pseudoscardovia</taxon>
    </lineage>
</organism>
<comment type="caution">
    <text evidence="11">The sequence shown here is derived from an EMBL/GenBank/DDBJ whole genome shotgun (WGS) entry which is preliminary data.</text>
</comment>
<name>A0A261ERW6_9BIFI</name>
<feature type="transmembrane region" description="Helical" evidence="10">
    <location>
        <begin position="205"/>
        <end position="224"/>
    </location>
</feature>
<dbReference type="PRINTS" id="PR00783">
    <property type="entry name" value="MINTRINSICP"/>
</dbReference>
<evidence type="ECO:0000313" key="11">
    <source>
        <dbReference type="EMBL" id="OZG49594.1"/>
    </source>
</evidence>
<evidence type="ECO:0000256" key="1">
    <source>
        <dbReference type="ARBA" id="ARBA00004651"/>
    </source>
</evidence>
<feature type="transmembrane region" description="Helical" evidence="10">
    <location>
        <begin position="60"/>
        <end position="82"/>
    </location>
</feature>
<evidence type="ECO:0000256" key="6">
    <source>
        <dbReference type="ARBA" id="ARBA00022989"/>
    </source>
</evidence>
<dbReference type="InterPro" id="IPR022357">
    <property type="entry name" value="MIP_CS"/>
</dbReference>
<feature type="transmembrane region" description="Helical" evidence="10">
    <location>
        <begin position="28"/>
        <end position="48"/>
    </location>
</feature>